<feature type="non-terminal residue" evidence="6">
    <location>
        <position position="1"/>
    </location>
</feature>
<dbReference type="Pfam" id="PF12130">
    <property type="entry name" value="bMERB_dom"/>
    <property type="match status" value="1"/>
</dbReference>
<feature type="compositionally biased region" description="Acidic residues" evidence="4">
    <location>
        <begin position="11"/>
        <end position="21"/>
    </location>
</feature>
<dbReference type="PROSITE" id="PS51848">
    <property type="entry name" value="BMERB"/>
    <property type="match status" value="1"/>
</dbReference>
<dbReference type="OrthoDB" id="20799at2759"/>
<evidence type="ECO:0000256" key="1">
    <source>
        <dbReference type="ARBA" id="ARBA00004370"/>
    </source>
</evidence>
<feature type="region of interest" description="Disordered" evidence="4">
    <location>
        <begin position="1"/>
        <end position="40"/>
    </location>
</feature>
<sequence length="349" mass="40992">VKSFNLRDKEQSDEDEEESLSEDVVKQNTEPSFETKRSPEAYSARRETWRRCTFEWRVKQQEMARLLEAQIIQRQLEEIEQMFLELEKRGIQLEQEIRNNKGEQRDLMQQWIALVQEKKQLLSEGSELMIHGRELELEDQESRLEQDLRRYMRLNESKKTQEDCLEEERIYKEMIEVVKMRDKLVTFLEQQRLEEQGQHAVVVPGAAARDLTPAASITWEDTQIEESLNGLSNQKNTFASQAIPTELHDSSIDAALIESFCVFNYKLPQKSWGDPITYNYSKVHLVKELYALKQLLQNGLTVTVIQEKILSWPIEIEEEKTPEPSVKGKAEDSAKVVVMHMQNYITRKK</sequence>
<reference evidence="6 7" key="1">
    <citation type="journal article" date="2018" name="Nat. Ecol. Evol.">
        <title>Shark genomes provide insights into elasmobranch evolution and the origin of vertebrates.</title>
        <authorList>
            <person name="Hara Y"/>
            <person name="Yamaguchi K"/>
            <person name="Onimaru K"/>
            <person name="Kadota M"/>
            <person name="Koyanagi M"/>
            <person name="Keeley SD"/>
            <person name="Tatsumi K"/>
            <person name="Tanaka K"/>
            <person name="Motone F"/>
            <person name="Kageyama Y"/>
            <person name="Nozu R"/>
            <person name="Adachi N"/>
            <person name="Nishimura O"/>
            <person name="Nakagawa R"/>
            <person name="Tanegashima C"/>
            <person name="Kiyatake I"/>
            <person name="Matsumoto R"/>
            <person name="Murakumo K"/>
            <person name="Nishida K"/>
            <person name="Terakita A"/>
            <person name="Kuratani S"/>
            <person name="Sato K"/>
            <person name="Hyodo S Kuraku.S."/>
        </authorList>
    </citation>
    <scope>NUCLEOTIDE SEQUENCE [LARGE SCALE GENOMIC DNA]</scope>
</reference>
<keyword evidence="7" id="KW-1185">Reference proteome</keyword>
<feature type="coiled-coil region" evidence="3">
    <location>
        <begin position="134"/>
        <end position="168"/>
    </location>
</feature>
<gene>
    <name evidence="6" type="ORF">scyTo_0021952</name>
</gene>
<evidence type="ECO:0000259" key="5">
    <source>
        <dbReference type="PROSITE" id="PS51848"/>
    </source>
</evidence>
<dbReference type="PANTHER" id="PTHR23167">
    <property type="entry name" value="CALPONIN HOMOLOGY DOMAIN-CONTAINING PROTEIN DDB_G0272472-RELATED"/>
    <property type="match status" value="1"/>
</dbReference>
<protein>
    <recommendedName>
        <fullName evidence="5">BMERB domain-containing protein</fullName>
    </recommendedName>
</protein>
<accession>A0A401QA02</accession>
<evidence type="ECO:0000313" key="6">
    <source>
        <dbReference type="EMBL" id="GCB82191.1"/>
    </source>
</evidence>
<dbReference type="STRING" id="75743.A0A401QA02"/>
<keyword evidence="2" id="KW-0472">Membrane</keyword>
<dbReference type="SMART" id="SM01203">
    <property type="entry name" value="DUF3585"/>
    <property type="match status" value="1"/>
</dbReference>
<dbReference type="AlphaFoldDB" id="A0A401QA02"/>
<evidence type="ECO:0000256" key="3">
    <source>
        <dbReference type="SAM" id="Coils"/>
    </source>
</evidence>
<dbReference type="Proteomes" id="UP000288216">
    <property type="component" value="Unassembled WGS sequence"/>
</dbReference>
<feature type="domain" description="BMERB" evidence="5">
    <location>
        <begin position="59"/>
        <end position="204"/>
    </location>
</feature>
<dbReference type="InterPro" id="IPR050540">
    <property type="entry name" value="F-actin_Monoox_Mical"/>
</dbReference>
<feature type="compositionally biased region" description="Basic and acidic residues" evidence="4">
    <location>
        <begin position="1"/>
        <end position="10"/>
    </location>
</feature>
<dbReference type="EMBL" id="BFAA01020646">
    <property type="protein sequence ID" value="GCB82191.1"/>
    <property type="molecule type" value="Genomic_DNA"/>
</dbReference>
<evidence type="ECO:0000313" key="7">
    <source>
        <dbReference type="Proteomes" id="UP000288216"/>
    </source>
</evidence>
<keyword evidence="3" id="KW-0175">Coiled coil</keyword>
<evidence type="ECO:0000256" key="2">
    <source>
        <dbReference type="ARBA" id="ARBA00023136"/>
    </source>
</evidence>
<comment type="subcellular location">
    <subcellularLocation>
        <location evidence="1">Membrane</location>
    </subcellularLocation>
</comment>
<name>A0A401QA02_SCYTO</name>
<proteinExistence type="predicted"/>
<evidence type="ECO:0000256" key="4">
    <source>
        <dbReference type="SAM" id="MobiDB-lite"/>
    </source>
</evidence>
<organism evidence="6 7">
    <name type="scientific">Scyliorhinus torazame</name>
    <name type="common">Cloudy catshark</name>
    <name type="synonym">Catulus torazame</name>
    <dbReference type="NCBI Taxonomy" id="75743"/>
    <lineage>
        <taxon>Eukaryota</taxon>
        <taxon>Metazoa</taxon>
        <taxon>Chordata</taxon>
        <taxon>Craniata</taxon>
        <taxon>Vertebrata</taxon>
        <taxon>Chondrichthyes</taxon>
        <taxon>Elasmobranchii</taxon>
        <taxon>Galeomorphii</taxon>
        <taxon>Galeoidea</taxon>
        <taxon>Carcharhiniformes</taxon>
        <taxon>Scyliorhinidae</taxon>
        <taxon>Scyliorhinus</taxon>
    </lineage>
</organism>
<comment type="caution">
    <text evidence="6">The sequence shown here is derived from an EMBL/GenBank/DDBJ whole genome shotgun (WGS) entry which is preliminary data.</text>
</comment>
<dbReference type="PANTHER" id="PTHR23167:SF35">
    <property type="entry name" value="[F-ACTIN]-MONOOXYGENASE MICAL1"/>
    <property type="match status" value="1"/>
</dbReference>
<dbReference type="InterPro" id="IPR022735">
    <property type="entry name" value="bMERB_dom"/>
</dbReference>
<feature type="coiled-coil region" evidence="3">
    <location>
        <begin position="69"/>
        <end position="96"/>
    </location>
</feature>